<reference evidence="1" key="1">
    <citation type="journal article" date="2023" name="G3 (Bethesda)">
        <title>Whole genome assemblies of Zophobas morio and Tenebrio molitor.</title>
        <authorList>
            <person name="Kaur S."/>
            <person name="Stinson S.A."/>
            <person name="diCenzo G.C."/>
        </authorList>
    </citation>
    <scope>NUCLEOTIDE SEQUENCE</scope>
    <source>
        <strain evidence="1">QUZm001</strain>
    </source>
</reference>
<proteinExistence type="predicted"/>
<evidence type="ECO:0000313" key="1">
    <source>
        <dbReference type="EMBL" id="KAJ3646272.1"/>
    </source>
</evidence>
<dbReference type="Proteomes" id="UP001168821">
    <property type="component" value="Unassembled WGS sequence"/>
</dbReference>
<organism evidence="1 2">
    <name type="scientific">Zophobas morio</name>
    <dbReference type="NCBI Taxonomy" id="2755281"/>
    <lineage>
        <taxon>Eukaryota</taxon>
        <taxon>Metazoa</taxon>
        <taxon>Ecdysozoa</taxon>
        <taxon>Arthropoda</taxon>
        <taxon>Hexapoda</taxon>
        <taxon>Insecta</taxon>
        <taxon>Pterygota</taxon>
        <taxon>Neoptera</taxon>
        <taxon>Endopterygota</taxon>
        <taxon>Coleoptera</taxon>
        <taxon>Polyphaga</taxon>
        <taxon>Cucujiformia</taxon>
        <taxon>Tenebrionidae</taxon>
        <taxon>Zophobas</taxon>
    </lineage>
</organism>
<evidence type="ECO:0000313" key="2">
    <source>
        <dbReference type="Proteomes" id="UP001168821"/>
    </source>
</evidence>
<sequence length="150" mass="16453">MYCPPAALSEGALSRPKWRGHLYVHKLLFPPETGLISQSKPVKVFSVAFGCHHRHHWSVTSQDTPLAGFANLLCHGPEYALSAQVHTMVSARDFTRQHCSHGQVHPNLTPSLINTLTPNSLLLSLNTSPALSDHHNTVRPSHTSATLQSL</sequence>
<gene>
    <name evidence="1" type="ORF">Zmor_023866</name>
</gene>
<name>A0AA38I1Z6_9CUCU</name>
<comment type="caution">
    <text evidence="1">The sequence shown here is derived from an EMBL/GenBank/DDBJ whole genome shotgun (WGS) entry which is preliminary data.</text>
</comment>
<protein>
    <submittedName>
        <fullName evidence="1">Uncharacterized protein</fullName>
    </submittedName>
</protein>
<accession>A0AA38I1Z6</accession>
<dbReference type="EMBL" id="JALNTZ010000007">
    <property type="protein sequence ID" value="KAJ3646272.1"/>
    <property type="molecule type" value="Genomic_DNA"/>
</dbReference>
<dbReference type="AlphaFoldDB" id="A0AA38I1Z6"/>
<keyword evidence="2" id="KW-1185">Reference proteome</keyword>